<dbReference type="NCBIfam" id="TIGR01951">
    <property type="entry name" value="nusB"/>
    <property type="match status" value="1"/>
</dbReference>
<keyword evidence="3 6" id="KW-0694">RNA-binding</keyword>
<name>A0A078MHW1_9BACL</name>
<evidence type="ECO:0000313" key="8">
    <source>
        <dbReference type="EMBL" id="CEA04992.1"/>
    </source>
</evidence>
<dbReference type="EMBL" id="LN483076">
    <property type="protein sequence ID" value="CEA04992.1"/>
    <property type="molecule type" value="Genomic_DNA"/>
</dbReference>
<sequence length="127" mass="14808">MKRREAREKALQALFQLENTEVTVNEAVTHIIESDKRNEFFERLVYETTEHQEEIDAKITASLENWSFERLPKVEKTVLRLAVFELLYMEETPKNVVVNEAIELCKTFSDEKAAKFVNGVLSNMVQV</sequence>
<dbReference type="GO" id="GO:0003723">
    <property type="term" value="F:RNA binding"/>
    <property type="evidence" value="ECO:0007669"/>
    <property type="project" value="UniProtKB-UniRule"/>
</dbReference>
<dbReference type="AlphaFoldDB" id="A0A078MHW1"/>
<evidence type="ECO:0000256" key="6">
    <source>
        <dbReference type="HAMAP-Rule" id="MF_00073"/>
    </source>
</evidence>
<dbReference type="GO" id="GO:0031564">
    <property type="term" value="P:transcription antitermination"/>
    <property type="evidence" value="ECO:0007669"/>
    <property type="project" value="UniProtKB-KW"/>
</dbReference>
<gene>
    <name evidence="6 8" type="primary">nusB</name>
    <name evidence="8" type="ORF">BN1050_02246</name>
</gene>
<keyword evidence="2 6" id="KW-0889">Transcription antitermination</keyword>
<dbReference type="PATRIC" id="fig|1461583.4.peg.2163"/>
<reference evidence="8" key="1">
    <citation type="submission" date="2014-07" db="EMBL/GenBank/DDBJ databases">
        <authorList>
            <person name="Urmite Genomes Urmite Genomes"/>
        </authorList>
    </citation>
    <scope>NUCLEOTIDE SEQUENCE</scope>
    <source>
        <strain evidence="8">13S34_air</strain>
    </source>
</reference>
<dbReference type="PANTHER" id="PTHR11078">
    <property type="entry name" value="N UTILIZATION SUBSTANCE PROTEIN B-RELATED"/>
    <property type="match status" value="1"/>
</dbReference>
<dbReference type="Pfam" id="PF01029">
    <property type="entry name" value="NusB"/>
    <property type="match status" value="1"/>
</dbReference>
<evidence type="ECO:0000256" key="1">
    <source>
        <dbReference type="ARBA" id="ARBA00005952"/>
    </source>
</evidence>
<dbReference type="InterPro" id="IPR035926">
    <property type="entry name" value="NusB-like_sf"/>
</dbReference>
<dbReference type="SUPFAM" id="SSF48013">
    <property type="entry name" value="NusB-like"/>
    <property type="match status" value="1"/>
</dbReference>
<dbReference type="CDD" id="cd00619">
    <property type="entry name" value="Terminator_NusB"/>
    <property type="match status" value="1"/>
</dbReference>
<dbReference type="GO" id="GO:0005829">
    <property type="term" value="C:cytosol"/>
    <property type="evidence" value="ECO:0007669"/>
    <property type="project" value="TreeGrafter"/>
</dbReference>
<keyword evidence="4 6" id="KW-0805">Transcription regulation</keyword>
<comment type="similarity">
    <text evidence="1 6">Belongs to the NusB family.</text>
</comment>
<dbReference type="InterPro" id="IPR006027">
    <property type="entry name" value="NusB_RsmB_TIM44"/>
</dbReference>
<accession>A0A078MHW1</accession>
<protein>
    <recommendedName>
        <fullName evidence="6">Transcription antitermination protein NusB</fullName>
    </recommendedName>
    <alternativeName>
        <fullName evidence="6">Antitermination factor NusB</fullName>
    </alternativeName>
</protein>
<evidence type="ECO:0000256" key="2">
    <source>
        <dbReference type="ARBA" id="ARBA00022814"/>
    </source>
</evidence>
<organism evidence="8">
    <name type="scientific">Metalysinibacillus saudimassiliensis</name>
    <dbReference type="NCBI Taxonomy" id="1461583"/>
    <lineage>
        <taxon>Bacteria</taxon>
        <taxon>Bacillati</taxon>
        <taxon>Bacillota</taxon>
        <taxon>Bacilli</taxon>
        <taxon>Bacillales</taxon>
        <taxon>Caryophanaceae</taxon>
        <taxon>Metalysinibacillus</taxon>
    </lineage>
</organism>
<dbReference type="HOGENOM" id="CLU_087843_3_2_9"/>
<feature type="domain" description="NusB/RsmB/TIM44" evidence="7">
    <location>
        <begin position="4"/>
        <end position="125"/>
    </location>
</feature>
<evidence type="ECO:0000256" key="3">
    <source>
        <dbReference type="ARBA" id="ARBA00022884"/>
    </source>
</evidence>
<dbReference type="GO" id="GO:0006353">
    <property type="term" value="P:DNA-templated transcription termination"/>
    <property type="evidence" value="ECO:0007669"/>
    <property type="project" value="UniProtKB-UniRule"/>
</dbReference>
<dbReference type="PANTHER" id="PTHR11078:SF3">
    <property type="entry name" value="ANTITERMINATION NUSB DOMAIN-CONTAINING PROTEIN"/>
    <property type="match status" value="1"/>
</dbReference>
<comment type="function">
    <text evidence="6">Involved in transcription antitermination. Required for transcription of ribosomal RNA (rRNA) genes. Binds specifically to the boxA antiterminator sequence of the ribosomal RNA (rrn) operons.</text>
</comment>
<dbReference type="InterPro" id="IPR011605">
    <property type="entry name" value="NusB_fam"/>
</dbReference>
<proteinExistence type="inferred from homology"/>
<dbReference type="Gene3D" id="1.10.940.10">
    <property type="entry name" value="NusB-like"/>
    <property type="match status" value="1"/>
</dbReference>
<dbReference type="HAMAP" id="MF_00073">
    <property type="entry name" value="NusB"/>
    <property type="match status" value="1"/>
</dbReference>
<evidence type="ECO:0000256" key="4">
    <source>
        <dbReference type="ARBA" id="ARBA00023015"/>
    </source>
</evidence>
<evidence type="ECO:0000256" key="5">
    <source>
        <dbReference type="ARBA" id="ARBA00023163"/>
    </source>
</evidence>
<evidence type="ECO:0000259" key="7">
    <source>
        <dbReference type="Pfam" id="PF01029"/>
    </source>
</evidence>
<keyword evidence="5 6" id="KW-0804">Transcription</keyword>